<dbReference type="EMBL" id="NIVC01002096">
    <property type="protein sequence ID" value="PAA60898.1"/>
    <property type="molecule type" value="Genomic_DNA"/>
</dbReference>
<dbReference type="InterPro" id="IPR019516">
    <property type="entry name" value="Glomulin/ALF4"/>
</dbReference>
<dbReference type="GO" id="GO:0055105">
    <property type="term" value="F:ubiquitin-protein transferase inhibitor activity"/>
    <property type="evidence" value="ECO:0007669"/>
    <property type="project" value="TreeGrafter"/>
</dbReference>
<dbReference type="STRING" id="282301.A0A267EHB6"/>
<dbReference type="AlphaFoldDB" id="A0A267EHB6"/>
<dbReference type="PANTHER" id="PTHR15430:SF1">
    <property type="entry name" value="GLOMULIN"/>
    <property type="match status" value="1"/>
</dbReference>
<name>A0A267EHB6_9PLAT</name>
<feature type="non-terminal residue" evidence="1">
    <location>
        <position position="1"/>
    </location>
</feature>
<dbReference type="InterPro" id="IPR013877">
    <property type="entry name" value="YAP-bd/ALF4/Glomulin"/>
</dbReference>
<comment type="caution">
    <text evidence="1">The sequence shown here is derived from an EMBL/GenBank/DDBJ whole genome shotgun (WGS) entry which is preliminary data.</text>
</comment>
<protein>
    <submittedName>
        <fullName evidence="1">Uncharacterized protein</fullName>
    </submittedName>
</protein>
<reference evidence="1 2" key="1">
    <citation type="submission" date="2017-06" db="EMBL/GenBank/DDBJ databases">
        <title>A platform for efficient transgenesis in Macrostomum lignano, a flatworm model organism for stem cell research.</title>
        <authorList>
            <person name="Berezikov E."/>
        </authorList>
    </citation>
    <scope>NUCLEOTIDE SEQUENCE [LARGE SCALE GENOMIC DNA]</scope>
    <source>
        <strain evidence="1">DV1</strain>
        <tissue evidence="1">Whole organism</tissue>
    </source>
</reference>
<sequence length="610" mass="67105">DPEAPKPQLPLTAEVEQSLAADDEQRLRRCLDSATDEALAIEAWDIARCLSLYLTQGNLENQPVLFVLCSTVLRDRVSKIGSAKEVLLVLMEALDCFKDDCRFEHLIPSVRNCLSRAGAASAEAALEVLGAHIQSCEDPPPQLEGEELALMQSDPETQRALRLTSQLVQFMNDLLQDAGSNPPNRLVRAVTNSGLKLLEKPLLPADLCWTGKDQRLKSDACELAAEVTKLLTGVLGHRLVDLVLNGSVDDVTASSQARLALAFVVLTGACGLGAAFPQVYSSAYLMRRLLPVLSASLSAEMSASARAALTVLNRLLLSPDSLDPGLWDLEEFVEFWSSLQRCLIHHPASDCRKLALDCLSAIFAAIGPVGRHRAILRSLHSQDHPSCRGFFISRLKDQIALAIELADSGKTCQQVDLFTGSSALRMLEKAFSLPRGAVSDMLEEGEALLAGLNLLKFLTMRDGRNRTLFWNKYQKIQETYLDEMRTGFNMSMAHYKAEYRNPTTEEDLIVPAEEMRADGIEPSISVGGVPLPPMSRTEKRQVMREALNRLELLVFVHGEASDALDRLRPSWVAAAPRPEGDANNPYVRDATEVTHIPNDNWDPAILPCDH</sequence>
<evidence type="ECO:0000313" key="2">
    <source>
        <dbReference type="Proteomes" id="UP000215902"/>
    </source>
</evidence>
<dbReference type="SUPFAM" id="SSF48371">
    <property type="entry name" value="ARM repeat"/>
    <property type="match status" value="1"/>
</dbReference>
<gene>
    <name evidence="1" type="ORF">BOX15_Mlig032767g2</name>
</gene>
<dbReference type="Pfam" id="PF08568">
    <property type="entry name" value="Kinetochor_Ybp2"/>
    <property type="match status" value="1"/>
</dbReference>
<keyword evidence="2" id="KW-1185">Reference proteome</keyword>
<organism evidence="1 2">
    <name type="scientific">Macrostomum lignano</name>
    <dbReference type="NCBI Taxonomy" id="282301"/>
    <lineage>
        <taxon>Eukaryota</taxon>
        <taxon>Metazoa</taxon>
        <taxon>Spiralia</taxon>
        <taxon>Lophotrochozoa</taxon>
        <taxon>Platyhelminthes</taxon>
        <taxon>Rhabditophora</taxon>
        <taxon>Macrostomorpha</taxon>
        <taxon>Macrostomida</taxon>
        <taxon>Macrostomidae</taxon>
        <taxon>Macrostomum</taxon>
    </lineage>
</organism>
<dbReference type="GO" id="GO:0005737">
    <property type="term" value="C:cytoplasm"/>
    <property type="evidence" value="ECO:0007669"/>
    <property type="project" value="TreeGrafter"/>
</dbReference>
<dbReference type="PANTHER" id="PTHR15430">
    <property type="entry name" value="GLOMULIN"/>
    <property type="match status" value="1"/>
</dbReference>
<accession>A0A267EHB6</accession>
<dbReference type="Proteomes" id="UP000215902">
    <property type="component" value="Unassembled WGS sequence"/>
</dbReference>
<dbReference type="InterPro" id="IPR016024">
    <property type="entry name" value="ARM-type_fold"/>
</dbReference>
<evidence type="ECO:0000313" key="1">
    <source>
        <dbReference type="EMBL" id="PAA60898.1"/>
    </source>
</evidence>
<dbReference type="OrthoDB" id="619536at2759"/>
<proteinExistence type="predicted"/>